<sequence length="70" mass="8269">MCWCAVIYRLARVNNTIFAYFLSKGVFVRLCSYCINKNHIVRSSAVKFCSDISQHRSSQVCVKSYYKWFK</sequence>
<evidence type="ECO:0000313" key="1">
    <source>
        <dbReference type="EMBL" id="XDG23542.1"/>
    </source>
</evidence>
<reference evidence="1" key="1">
    <citation type="submission" date="2024-05" db="EMBL/GenBank/DDBJ databases">
        <title>Avian Migration-Mediated Cross-Species Transmission and Recombination Shaping the Diversity of Gammacoronaviruses and Deltacoronaviruses.</title>
        <authorList>
            <person name="Han Y."/>
            <person name="Xu P."/>
            <person name="Xu Y."/>
            <person name="Wang Y."/>
            <person name="Hu J."/>
            <person name="Ma M."/>
            <person name="Li Z."/>
            <person name="Bo S."/>
            <person name="Zhao C."/>
            <person name="Ji L."/>
            <person name="Yuan Y."/>
            <person name="Zhao W."/>
            <person name="Wang J."/>
            <person name="Jin Q."/>
            <person name="Wu Z."/>
            <person name="He G."/>
        </authorList>
    </citation>
    <scope>NUCLEOTIDE SEQUENCE</scope>
    <source>
        <strain evidence="1">AvAc-GammaCoV/SH19-SH14</strain>
    </source>
</reference>
<accession>A0AB39ACW7</accession>
<evidence type="ECO:0008006" key="2">
    <source>
        <dbReference type="Google" id="ProtNLM"/>
    </source>
</evidence>
<proteinExistence type="predicted"/>
<organism evidence="1">
    <name type="scientific">Bird gammacoronavirus AnasCN24</name>
    <dbReference type="NCBI Taxonomy" id="3237959"/>
    <lineage>
        <taxon>Viruses</taxon>
        <taxon>Riboviria</taxon>
        <taxon>Orthornavirae</taxon>
        <taxon>Pisuviricota</taxon>
        <taxon>Pisoniviricetes</taxon>
        <taxon>Nidovirales</taxon>
        <taxon>Cornidovirineae</taxon>
        <taxon>Coronaviridae</taxon>
        <taxon>Orthocoronavirinae</taxon>
        <taxon>Gammacoronavirus</taxon>
    </lineage>
</organism>
<dbReference type="EMBL" id="PP845384">
    <property type="protein sequence ID" value="XDG23542.1"/>
    <property type="molecule type" value="Genomic_RNA"/>
</dbReference>
<protein>
    <recommendedName>
        <fullName evidence="2">Secreted protein</fullName>
    </recommendedName>
</protein>
<name>A0AB39ACW7_9GAMC</name>